<reference evidence="1 2" key="1">
    <citation type="submission" date="2012-05" db="EMBL/GenBank/DDBJ databases">
        <authorList>
            <person name="Weinstock G."/>
            <person name="Sodergren E."/>
            <person name="Lobos E.A."/>
            <person name="Fulton L."/>
            <person name="Fulton R."/>
            <person name="Courtney L."/>
            <person name="Fronick C."/>
            <person name="O'Laughlin M."/>
            <person name="Godfrey J."/>
            <person name="Wilson R.M."/>
            <person name="Miner T."/>
            <person name="Farmer C."/>
            <person name="Delehaunty K."/>
            <person name="Cordes M."/>
            <person name="Minx P."/>
            <person name="Tomlinson C."/>
            <person name="Chen J."/>
            <person name="Wollam A."/>
            <person name="Pepin K.H."/>
            <person name="Bhonagiri V."/>
            <person name="Zhang X."/>
            <person name="Suruliraj S."/>
            <person name="Warren W."/>
            <person name="Mitreva M."/>
            <person name="Mardis E.R."/>
            <person name="Wilson R.K."/>
        </authorList>
    </citation>
    <scope>NUCLEOTIDE SEQUENCE [LARGE SCALE GENOMIC DNA]</scope>
    <source>
        <strain evidence="1 2">F0037</strain>
    </source>
</reference>
<comment type="caution">
    <text evidence="1">The sequence shown here is derived from an EMBL/GenBank/DDBJ whole genome shotgun (WGS) entry which is preliminary data.</text>
</comment>
<dbReference type="AlphaFoldDB" id="L1NFI6"/>
<dbReference type="STRING" id="1127696.HMPREF9134_00643"/>
<protein>
    <submittedName>
        <fullName evidence="1">YhcH/YjgK/YiaL family protein</fullName>
    </submittedName>
</protein>
<dbReference type="PATRIC" id="fig|1127696.3.peg.571"/>
<evidence type="ECO:0000313" key="1">
    <source>
        <dbReference type="EMBL" id="EKY02254.1"/>
    </source>
</evidence>
<proteinExistence type="predicted"/>
<dbReference type="SUPFAM" id="SSF51197">
    <property type="entry name" value="Clavaminate synthase-like"/>
    <property type="match status" value="1"/>
</dbReference>
<dbReference type="eggNOG" id="COG2731">
    <property type="taxonomic scope" value="Bacteria"/>
</dbReference>
<dbReference type="HOGENOM" id="CLU_107139_2_1_10"/>
<dbReference type="RefSeq" id="WP_005468847.1">
    <property type="nucleotide sequence ID" value="NZ_KB291043.1"/>
</dbReference>
<accession>L1NFI6</accession>
<gene>
    <name evidence="1" type="ORF">HMPREF9134_00643</name>
</gene>
<dbReference type="Proteomes" id="UP000010408">
    <property type="component" value="Unassembled WGS sequence"/>
</dbReference>
<dbReference type="PANTHER" id="PTHR34986">
    <property type="entry name" value="EVOLVED BETA-GALACTOSIDASE SUBUNIT BETA"/>
    <property type="match status" value="1"/>
</dbReference>
<dbReference type="GO" id="GO:0005829">
    <property type="term" value="C:cytosol"/>
    <property type="evidence" value="ECO:0007669"/>
    <property type="project" value="TreeGrafter"/>
</dbReference>
<dbReference type="Pfam" id="PF04074">
    <property type="entry name" value="DUF386"/>
    <property type="match status" value="1"/>
</dbReference>
<dbReference type="InterPro" id="IPR037012">
    <property type="entry name" value="NanQ/TabA/YiaL_sf"/>
</dbReference>
<sequence>MILGNLQDSARYDALHPLFREVFEYIKTHDLLHTETGRIELRCDDLFINNVEPTTKSKAEQPLEVHETYLDIHVLLEGKERIGWIPASLCRKPQGTFDKENDFILYDDEPTSYVDLLPGQFAIVYPEDAHAPMIGDGGTIRKLIVKVRVTY</sequence>
<dbReference type="NCBIfam" id="TIGR00022">
    <property type="entry name" value="YhcH/YjgK/YiaL family protein"/>
    <property type="match status" value="1"/>
</dbReference>
<name>L1NFI6_9PORP</name>
<dbReference type="EMBL" id="AMEQ01000018">
    <property type="protein sequence ID" value="EKY02254.1"/>
    <property type="molecule type" value="Genomic_DNA"/>
</dbReference>
<dbReference type="InterPro" id="IPR004375">
    <property type="entry name" value="NanQ/TabA/YiaL"/>
</dbReference>
<organism evidence="1 2">
    <name type="scientific">Porphyromonas catoniae F0037</name>
    <dbReference type="NCBI Taxonomy" id="1127696"/>
    <lineage>
        <taxon>Bacteria</taxon>
        <taxon>Pseudomonadati</taxon>
        <taxon>Bacteroidota</taxon>
        <taxon>Bacteroidia</taxon>
        <taxon>Bacteroidales</taxon>
        <taxon>Porphyromonadaceae</taxon>
        <taxon>Porphyromonas</taxon>
    </lineage>
</organism>
<dbReference type="Gene3D" id="2.60.120.370">
    <property type="entry name" value="YhcH/YjgK/YiaL"/>
    <property type="match status" value="1"/>
</dbReference>
<dbReference type="PANTHER" id="PTHR34986:SF1">
    <property type="entry name" value="PROTEIN YIAL"/>
    <property type="match status" value="1"/>
</dbReference>
<evidence type="ECO:0000313" key="2">
    <source>
        <dbReference type="Proteomes" id="UP000010408"/>
    </source>
</evidence>